<dbReference type="RefSeq" id="WP_078346390.1">
    <property type="nucleotide sequence ID" value="NZ_MBTF01000001.1"/>
</dbReference>
<protein>
    <submittedName>
        <fullName evidence="1">Uncharacterized protein</fullName>
    </submittedName>
</protein>
<evidence type="ECO:0000313" key="2">
    <source>
        <dbReference type="Proteomes" id="UP000189739"/>
    </source>
</evidence>
<proteinExistence type="predicted"/>
<name>A0A1S9PMK9_9SPHI</name>
<comment type="caution">
    <text evidence="1">The sequence shown here is derived from an EMBL/GenBank/DDBJ whole genome shotgun (WGS) entry which is preliminary data.</text>
</comment>
<dbReference type="EMBL" id="MBTF01000001">
    <property type="protein sequence ID" value="OOQ62193.1"/>
    <property type="molecule type" value="Genomic_DNA"/>
</dbReference>
<dbReference type="STRING" id="1792845.BC343_03880"/>
<accession>A0A1S9PMK9</accession>
<dbReference type="Proteomes" id="UP000189739">
    <property type="component" value="Unassembled WGS sequence"/>
</dbReference>
<sequence>MSKIKMLLNIKGKYFDNKENLYKLLSTNRAYLPRFVSDLVKLPSEKFFTLKVFEALHDLLPSVFVLRDNQTYIINYEELAEVIKGKKEQRQKKLDRIESDKMVVNFESQLELELLSSKQANGDHPLAGDLYNFLYNADTLMRSDLSEIQEHLEFCKKCQANIEKLKYIYGQ</sequence>
<organism evidence="1 2">
    <name type="scientific">Mucilaginibacter pedocola</name>
    <dbReference type="NCBI Taxonomy" id="1792845"/>
    <lineage>
        <taxon>Bacteria</taxon>
        <taxon>Pseudomonadati</taxon>
        <taxon>Bacteroidota</taxon>
        <taxon>Sphingobacteriia</taxon>
        <taxon>Sphingobacteriales</taxon>
        <taxon>Sphingobacteriaceae</taxon>
        <taxon>Mucilaginibacter</taxon>
    </lineage>
</organism>
<evidence type="ECO:0000313" key="1">
    <source>
        <dbReference type="EMBL" id="OOQ62193.1"/>
    </source>
</evidence>
<reference evidence="1 2" key="1">
    <citation type="submission" date="2016-07" db="EMBL/GenBank/DDBJ databases">
        <title>Genomic analysis of zinc-resistant bacterium Mucilaginibacter pedocola TBZ30.</title>
        <authorList>
            <person name="Huang J."/>
            <person name="Tang J."/>
        </authorList>
    </citation>
    <scope>NUCLEOTIDE SEQUENCE [LARGE SCALE GENOMIC DNA]</scope>
    <source>
        <strain evidence="1 2">TBZ30</strain>
    </source>
</reference>
<dbReference type="AlphaFoldDB" id="A0A1S9PMK9"/>
<gene>
    <name evidence="1" type="ORF">BC343_03880</name>
</gene>
<keyword evidence="2" id="KW-1185">Reference proteome</keyword>